<dbReference type="PROSITE" id="PS51375">
    <property type="entry name" value="PPR"/>
    <property type="match status" value="3"/>
</dbReference>
<proteinExistence type="inferred from homology"/>
<dbReference type="RefSeq" id="XP_031392213.1">
    <property type="nucleotide sequence ID" value="XM_031536353.1"/>
</dbReference>
<dbReference type="NCBIfam" id="TIGR00756">
    <property type="entry name" value="PPR"/>
    <property type="match status" value="5"/>
</dbReference>
<feature type="repeat" description="PPR" evidence="3">
    <location>
        <begin position="243"/>
        <end position="277"/>
    </location>
</feature>
<name>A0A6P8DKM5_PUNGR</name>
<dbReference type="GO" id="GO:0007005">
    <property type="term" value="P:mitochondrion organization"/>
    <property type="evidence" value="ECO:0007669"/>
    <property type="project" value="TreeGrafter"/>
</dbReference>
<dbReference type="GO" id="GO:0006396">
    <property type="term" value="P:RNA processing"/>
    <property type="evidence" value="ECO:0007669"/>
    <property type="project" value="TreeGrafter"/>
</dbReference>
<dbReference type="Pfam" id="PF13041">
    <property type="entry name" value="PPR_2"/>
    <property type="match status" value="2"/>
</dbReference>
<feature type="repeat" description="PPR" evidence="3">
    <location>
        <begin position="346"/>
        <end position="380"/>
    </location>
</feature>
<dbReference type="GeneID" id="116204275"/>
<dbReference type="Pfam" id="PF01535">
    <property type="entry name" value="PPR"/>
    <property type="match status" value="3"/>
</dbReference>
<dbReference type="PANTHER" id="PTHR47934">
    <property type="entry name" value="PENTATRICOPEPTIDE REPEAT-CONTAINING PROTEIN PET309, MITOCHONDRIAL"/>
    <property type="match status" value="1"/>
</dbReference>
<feature type="repeat" description="PPR" evidence="3">
    <location>
        <begin position="520"/>
        <end position="554"/>
    </location>
</feature>
<accession>A0A6P8DKM5</accession>
<evidence type="ECO:0000256" key="1">
    <source>
        <dbReference type="ARBA" id="ARBA00007626"/>
    </source>
</evidence>
<dbReference type="Gene3D" id="1.25.40.10">
    <property type="entry name" value="Tetratricopeptide repeat domain"/>
    <property type="match status" value="4"/>
</dbReference>
<dbReference type="InterPro" id="IPR002885">
    <property type="entry name" value="PPR_rpt"/>
</dbReference>
<organism evidence="4 5">
    <name type="scientific">Punica granatum</name>
    <name type="common">Pomegranate</name>
    <dbReference type="NCBI Taxonomy" id="22663"/>
    <lineage>
        <taxon>Eukaryota</taxon>
        <taxon>Viridiplantae</taxon>
        <taxon>Streptophyta</taxon>
        <taxon>Embryophyta</taxon>
        <taxon>Tracheophyta</taxon>
        <taxon>Spermatophyta</taxon>
        <taxon>Magnoliopsida</taxon>
        <taxon>eudicotyledons</taxon>
        <taxon>Gunneridae</taxon>
        <taxon>Pentapetalae</taxon>
        <taxon>rosids</taxon>
        <taxon>malvids</taxon>
        <taxon>Myrtales</taxon>
        <taxon>Lythraceae</taxon>
        <taxon>Punica</taxon>
    </lineage>
</organism>
<keyword evidence="2" id="KW-0677">Repeat</keyword>
<dbReference type="InterPro" id="IPR051114">
    <property type="entry name" value="Mito_RNA_Proc_CCM1"/>
</dbReference>
<dbReference type="GO" id="GO:0003729">
    <property type="term" value="F:mRNA binding"/>
    <property type="evidence" value="ECO:0007669"/>
    <property type="project" value="TreeGrafter"/>
</dbReference>
<gene>
    <name evidence="5" type="primary">LOC116204275</name>
</gene>
<dbReference type="Proteomes" id="UP000515151">
    <property type="component" value="Chromosome 4"/>
</dbReference>
<dbReference type="PANTHER" id="PTHR47934:SF28">
    <property type="entry name" value="OS04G0488500 PROTEIN"/>
    <property type="match status" value="1"/>
</dbReference>
<comment type="similarity">
    <text evidence="1">Belongs to the PPR family. P subfamily.</text>
</comment>
<dbReference type="GO" id="GO:0005739">
    <property type="term" value="C:mitochondrion"/>
    <property type="evidence" value="ECO:0007669"/>
    <property type="project" value="TreeGrafter"/>
</dbReference>
<keyword evidence="4" id="KW-1185">Reference proteome</keyword>
<sequence>MQPMFTRTLLTSSSNALSWRSQIKQSQLVSQISSLLLQRHNWAPLLETLGLTPQLLTPSVFHQILKNTQNDPQLSLNFLNWARTRLGFEPDLRSHCRVAVVLLKGSQPAKPILDSLVKTHPVPSIVSSMIRECGICGFDFECSAAALSSVLQSYAYNELYREGVEAFGLMGVHGLVPSLCACNSLLDALLRKNEVKLAWCLYGAMIRVGVSQDRSTWSLVAQILSKDGKFERIKVLLGAGFDSSMMYNLVIDWYSKRGDFGAALNLLSQMTDRRTKAGFITYSSILDGACKYKDIMIIEDILKMMEEKELVPVGYDSVIQKLCDSGKSYAAELFLERARKEEVELENATYGCILRALSKEGRTNEATDVYRMIVGRGVKVKDSCYQAFSDALCRADVSKEISGSIVEVILRGFSPNAIDLSRYLALICKRRRWKEAEDVLNVVFEKGMPLDFQCCSLLAMHYCSTRQIHKAIGLHDRIDKLEGNLDVTAYHALLKELLKGRSTEDADRIFDLMKRRDLVDTASFVVMINGLCQLKELRRAMKYHDEMLQLSLKPDQKTYKRLIAGFG</sequence>
<evidence type="ECO:0000313" key="5">
    <source>
        <dbReference type="RefSeq" id="XP_031392213.1"/>
    </source>
</evidence>
<evidence type="ECO:0000256" key="3">
    <source>
        <dbReference type="PROSITE-ProRule" id="PRU00708"/>
    </source>
</evidence>
<protein>
    <submittedName>
        <fullName evidence="5">Pentatricopeptide repeat-containing protein At4g21170</fullName>
    </submittedName>
</protein>
<reference evidence="4" key="1">
    <citation type="journal article" date="2020" name="Plant Biotechnol. J.">
        <title>The pomegranate (Punica granatum L.) draft genome dissects genetic divergence between soft- and hard-seeded cultivars.</title>
        <authorList>
            <person name="Luo X."/>
            <person name="Li H."/>
            <person name="Wu Z."/>
            <person name="Yao W."/>
            <person name="Zhao P."/>
            <person name="Cao D."/>
            <person name="Yu H."/>
            <person name="Li K."/>
            <person name="Poudel K."/>
            <person name="Zhao D."/>
            <person name="Zhang F."/>
            <person name="Xia X."/>
            <person name="Chen L."/>
            <person name="Wang Q."/>
            <person name="Jing D."/>
            <person name="Cao S."/>
        </authorList>
    </citation>
    <scope>NUCLEOTIDE SEQUENCE [LARGE SCALE GENOMIC DNA]</scope>
    <source>
        <strain evidence="4">cv. Tunisia</strain>
    </source>
</reference>
<dbReference type="AlphaFoldDB" id="A0A6P8DKM5"/>
<evidence type="ECO:0000256" key="2">
    <source>
        <dbReference type="ARBA" id="ARBA00022737"/>
    </source>
</evidence>
<dbReference type="OrthoDB" id="747253at2759"/>
<dbReference type="InterPro" id="IPR011990">
    <property type="entry name" value="TPR-like_helical_dom_sf"/>
</dbReference>
<evidence type="ECO:0000313" key="4">
    <source>
        <dbReference type="Proteomes" id="UP000515151"/>
    </source>
</evidence>
<reference evidence="5" key="2">
    <citation type="submission" date="2025-08" db="UniProtKB">
        <authorList>
            <consortium name="RefSeq"/>
        </authorList>
    </citation>
    <scope>IDENTIFICATION</scope>
    <source>
        <tissue evidence="5">Leaf</tissue>
    </source>
</reference>